<protein>
    <submittedName>
        <fullName evidence="3">Uncharacterized protein</fullName>
    </submittedName>
</protein>
<keyword evidence="4" id="KW-1185">Reference proteome</keyword>
<keyword evidence="2" id="KW-0472">Membrane</keyword>
<name>A0A2R5GMS2_9STRA</name>
<feature type="transmembrane region" description="Helical" evidence="2">
    <location>
        <begin position="236"/>
        <end position="256"/>
    </location>
</feature>
<dbReference type="Proteomes" id="UP000241890">
    <property type="component" value="Unassembled WGS sequence"/>
</dbReference>
<evidence type="ECO:0000313" key="3">
    <source>
        <dbReference type="EMBL" id="GBG29164.1"/>
    </source>
</evidence>
<comment type="caution">
    <text evidence="3">The sequence shown here is derived from an EMBL/GenBank/DDBJ whole genome shotgun (WGS) entry which is preliminary data.</text>
</comment>
<feature type="transmembrane region" description="Helical" evidence="2">
    <location>
        <begin position="569"/>
        <end position="590"/>
    </location>
</feature>
<dbReference type="OrthoDB" id="196747at2759"/>
<evidence type="ECO:0000313" key="4">
    <source>
        <dbReference type="Proteomes" id="UP000241890"/>
    </source>
</evidence>
<feature type="compositionally biased region" description="Low complexity" evidence="1">
    <location>
        <begin position="1045"/>
        <end position="1061"/>
    </location>
</feature>
<feature type="transmembrane region" description="Helical" evidence="2">
    <location>
        <begin position="394"/>
        <end position="416"/>
    </location>
</feature>
<proteinExistence type="predicted"/>
<feature type="transmembrane region" description="Helical" evidence="2">
    <location>
        <begin position="285"/>
        <end position="308"/>
    </location>
</feature>
<reference evidence="3 4" key="1">
    <citation type="submission" date="2017-12" db="EMBL/GenBank/DDBJ databases">
        <title>Sequencing, de novo assembly and annotation of complete genome of a new Thraustochytrid species, strain FCC1311.</title>
        <authorList>
            <person name="Sedici K."/>
            <person name="Godart F."/>
            <person name="Aiese Cigliano R."/>
            <person name="Sanseverino W."/>
            <person name="Barakat M."/>
            <person name="Ortet P."/>
            <person name="Marechal E."/>
            <person name="Cagnac O."/>
            <person name="Amato A."/>
        </authorList>
    </citation>
    <scope>NUCLEOTIDE SEQUENCE [LARGE SCALE GENOMIC DNA]</scope>
</reference>
<dbReference type="EMBL" id="BEYU01000053">
    <property type="protein sequence ID" value="GBG29164.1"/>
    <property type="molecule type" value="Genomic_DNA"/>
</dbReference>
<accession>A0A2R5GMS2</accession>
<keyword evidence="2" id="KW-0812">Transmembrane</keyword>
<feature type="region of interest" description="Disordered" evidence="1">
    <location>
        <begin position="1"/>
        <end position="85"/>
    </location>
</feature>
<evidence type="ECO:0000256" key="2">
    <source>
        <dbReference type="SAM" id="Phobius"/>
    </source>
</evidence>
<evidence type="ECO:0000256" key="1">
    <source>
        <dbReference type="SAM" id="MobiDB-lite"/>
    </source>
</evidence>
<organism evidence="3 4">
    <name type="scientific">Hondaea fermentalgiana</name>
    <dbReference type="NCBI Taxonomy" id="2315210"/>
    <lineage>
        <taxon>Eukaryota</taxon>
        <taxon>Sar</taxon>
        <taxon>Stramenopiles</taxon>
        <taxon>Bigyra</taxon>
        <taxon>Labyrinthulomycetes</taxon>
        <taxon>Thraustochytrida</taxon>
        <taxon>Thraustochytriidae</taxon>
        <taxon>Hondaea</taxon>
    </lineage>
</organism>
<dbReference type="InParanoid" id="A0A2R5GMS2"/>
<feature type="transmembrane region" description="Helical" evidence="2">
    <location>
        <begin position="320"/>
        <end position="343"/>
    </location>
</feature>
<keyword evidence="2" id="KW-1133">Transmembrane helix</keyword>
<feature type="region of interest" description="Disordered" evidence="1">
    <location>
        <begin position="1045"/>
        <end position="1071"/>
    </location>
</feature>
<feature type="transmembrane region" description="Helical" evidence="2">
    <location>
        <begin position="164"/>
        <end position="183"/>
    </location>
</feature>
<feature type="transmembrane region" description="Helical" evidence="2">
    <location>
        <begin position="363"/>
        <end position="387"/>
    </location>
</feature>
<gene>
    <name evidence="3" type="ORF">FCC1311_053862</name>
</gene>
<feature type="transmembrane region" description="Helical" evidence="2">
    <location>
        <begin position="526"/>
        <end position="549"/>
    </location>
</feature>
<sequence length="1471" mass="158207">MPEASGSLRESSLTEEEVLAGNDSGTDDEHDDGTIPGNESNRAPRVQFDARTRGSLTEAAAGASRKPPDAVAPSILDNDNDSHNPKVKAKKVVQGRWIRKVKGVRVAPAPHGAKVPVVQGHKSTPATGLSIYQIQRMKRHFGEEGTLHTEARKHIIERWTHTHLVLKLAIIAVLAVVLLFLGAYAEPLVSGRLVWVSGALLLFSTLIGIRGAMVVVRDIQRDDDGLETPGQRMLQVYFHIALAFVVLFLPFAIGLLRDPIGYEGDVLATLFEAGDALLWEEAKRLLFAAGFIGLIVALVILTSLQSVVKIVTFYEITQSFLETFSLTLIAFGILLIYLLLSLFKEAQFLSSNEAETLVGIMDSRIILATICTVFVVGMSIIGFFAAWFESRRLLLFHAVGMAFLGVMIFTFGILILSLDWPAYIEGRCYQVVKTMSADWWTSALQCTKYGGTSIGALVEAFDDTTSTWVYLINGVGSAARCADSSQYAQAWEYAPITMANRTVDLVGCVNLACCSTLSSILSSMTFTIAFAFTLLLVGIFVVVFGDLWLRRETNKDTNNIKYFSRTRAFWILTMSTFLTLLAIIILTVLLKGDLGRATEDLVLAEDIQQFVNKTSLLVPTGDEISPHSCSNQVRDGAETDIDCGGIEGQGGCSSEQRCRARQKCLEDSDCLTDLICDSTYQVCVLPPSNVTCSNGKRDVLETDVDCGGPSCPGCGNGQTCSSNADCYFLHCESGVCISCSDGIKNGDEADVDCGAQHCVQEASLDAWAEDAGQPTSSETFDNSQYRGPNGLCLSGARCSKGAQCEGGLCIEGSCASCSNGLLDGDETDVDCGGSYCQARCSAGAICSADSDCVSGTLCDAATSTCVWEANLTCAQDGVQNNDETDVDCGGEHNSCERCGESMQCSQNNDCASGICHVVNGTGYCASCSNGIQDGDEAGVDCGGSMCASRCSVDDPCTSTSDCATGLFCWNEVNVDAAVQHYMQTHEVDSEATARAELATVFPSTGSCQVPFTLTIKALSPVFYMNTQVNYGDLFESEALSGLQLDGSSDTDADISSSSTGGTRRRLMREREPRRRLRELASAVDDGYVNSLTTEEENTWPYLCNLTVQSALASTGTHFQIEDDGGATVTTWNTSSQSGVDILIQHGDAFPLIYIVPTTCTDLRESEITTTWSVDSSCDSVNVEKELEIGVASLLVPLTTSLAGYVRSSKCTEDPSHVDCILITGVTVTLRSYRAGLCANVMPAPLASCGSCVSFHYHQCVSDHEQACCYWEDSEEDNAAAISACLNDAEEFVQTETYTNQIPGLYFLSWPELYTDLTIASSHTVLIQFSKEGYQDAEAIVTIPVGGMQFISDVYMNESGTDEYKTTPSPTPHGCPCSNTNGDTDHLADPFGDEITNLIAKLLSNVITNLDADSIADPIALRYADIVAKRDANSVAECTRDVFANHIANISADLIADCHANVANTITNLIAY</sequence>
<feature type="transmembrane region" description="Helical" evidence="2">
    <location>
        <begin position="195"/>
        <end position="216"/>
    </location>
</feature>